<dbReference type="Gene3D" id="1.10.150.450">
    <property type="match status" value="1"/>
</dbReference>
<keyword evidence="3" id="KW-1185">Reference proteome</keyword>
<dbReference type="GO" id="GO:0016616">
    <property type="term" value="F:oxidoreductase activity, acting on the CH-OH group of donors, NAD or NADP as acceptor"/>
    <property type="evidence" value="ECO:0007669"/>
    <property type="project" value="InterPro"/>
</dbReference>
<dbReference type="InterPro" id="IPR006439">
    <property type="entry name" value="HAD-SF_hydro_IA"/>
</dbReference>
<dbReference type="InterPro" id="IPR036291">
    <property type="entry name" value="NAD(P)-bd_dom_sf"/>
</dbReference>
<dbReference type="NCBIfam" id="TIGR01509">
    <property type="entry name" value="HAD-SF-IA-v3"/>
    <property type="match status" value="1"/>
</dbReference>
<dbReference type="Proteomes" id="UP000532311">
    <property type="component" value="Unassembled WGS sequence"/>
</dbReference>
<dbReference type="GO" id="GO:0006206">
    <property type="term" value="P:pyrimidine nucleobase metabolic process"/>
    <property type="evidence" value="ECO:0007669"/>
    <property type="project" value="TreeGrafter"/>
</dbReference>
<dbReference type="SUPFAM" id="SSF51735">
    <property type="entry name" value="NAD(P)-binding Rossmann-fold domains"/>
    <property type="match status" value="1"/>
</dbReference>
<dbReference type="SUPFAM" id="SSF56784">
    <property type="entry name" value="HAD-like"/>
    <property type="match status" value="1"/>
</dbReference>
<dbReference type="Pfam" id="PF01370">
    <property type="entry name" value="Epimerase"/>
    <property type="match status" value="1"/>
</dbReference>
<dbReference type="InterPro" id="IPR052791">
    <property type="entry name" value="SSM1_domain"/>
</dbReference>
<dbReference type="Pfam" id="PF01073">
    <property type="entry name" value="3Beta_HSD"/>
    <property type="match status" value="1"/>
</dbReference>
<dbReference type="AlphaFoldDB" id="A0A8H6DH82"/>
<evidence type="ECO:0000259" key="1">
    <source>
        <dbReference type="PROSITE" id="PS50181"/>
    </source>
</evidence>
<dbReference type="SMART" id="SM00256">
    <property type="entry name" value="FBOX"/>
    <property type="match status" value="1"/>
</dbReference>
<name>A0A8H6DH82_9HYPO</name>
<dbReference type="Gene3D" id="3.40.50.1000">
    <property type="entry name" value="HAD superfamily/HAD-like"/>
    <property type="match status" value="1"/>
</dbReference>
<organism evidence="2 3">
    <name type="scientific">Fusarium globosum</name>
    <dbReference type="NCBI Taxonomy" id="78864"/>
    <lineage>
        <taxon>Eukaryota</taxon>
        <taxon>Fungi</taxon>
        <taxon>Dikarya</taxon>
        <taxon>Ascomycota</taxon>
        <taxon>Pezizomycotina</taxon>
        <taxon>Sordariomycetes</taxon>
        <taxon>Hypocreomycetidae</taxon>
        <taxon>Hypocreales</taxon>
        <taxon>Nectriaceae</taxon>
        <taxon>Fusarium</taxon>
        <taxon>Fusarium fujikuroi species complex</taxon>
    </lineage>
</organism>
<reference evidence="2 3" key="1">
    <citation type="submission" date="2020-05" db="EMBL/GenBank/DDBJ databases">
        <title>Identification and distribution of gene clusters putatively required for synthesis of sphingolipid metabolism inhibitors in phylogenetically diverse species of the filamentous fungus Fusarium.</title>
        <authorList>
            <person name="Kim H.-S."/>
            <person name="Busman M."/>
            <person name="Brown D.W."/>
            <person name="Divon H."/>
            <person name="Uhlig S."/>
            <person name="Proctor R.H."/>
        </authorList>
    </citation>
    <scope>NUCLEOTIDE SEQUENCE [LARGE SCALE GENOMIC DNA]</scope>
    <source>
        <strain evidence="2 3">NRRL 26131</strain>
    </source>
</reference>
<comment type="caution">
    <text evidence="2">The sequence shown here is derived from an EMBL/GenBank/DDBJ whole genome shotgun (WGS) entry which is preliminary data.</text>
</comment>
<dbReference type="SUPFAM" id="SSF81383">
    <property type="entry name" value="F-box domain"/>
    <property type="match status" value="1"/>
</dbReference>
<accession>A0A8H6DH82</accession>
<dbReference type="PANTHER" id="PTHR47438">
    <property type="entry name" value="PHOSPHATE METABOLISM PROTEIN 8-RELATED"/>
    <property type="match status" value="1"/>
</dbReference>
<dbReference type="GO" id="GO:0006694">
    <property type="term" value="P:steroid biosynthetic process"/>
    <property type="evidence" value="ECO:0007669"/>
    <property type="project" value="InterPro"/>
</dbReference>
<evidence type="ECO:0000313" key="3">
    <source>
        <dbReference type="Proteomes" id="UP000532311"/>
    </source>
</evidence>
<gene>
    <name evidence="2" type="ORF">FGLOB1_2568</name>
</gene>
<sequence length="1164" mass="131639">MSRNIDDYFKKHLGLSPDDAERLHKDYSRQYGQAIEGLVRHHQIDALEYNAKVDDAVPLDDLIKPNAQLRQFLEDIDTSKVPFVCKPHKEMFDKAMREAGISDVSRCYFIDDSHKNCVGAKDAGWTAIHFVEEGLPVPDTPASQHHVRHLEELRSLYPEFFRPKFCTLCGTHIIQTSAEKWAREFRAIWIQGNNLDDVKVSGVAARDWNDRNDISSIVPVNPMARYDDREVDDDGFPIEDDDEHEPDVEISIVNIVHPNPPLEWRWGFLFHDVCWCLLNFGGKVDLGDLFRLCASTPIGPDVLLNFGHDYGGVAAQDYEGSIEVLVSLFRKAEKMGEMLRANPFEIPALKKAINFSAHMQQDAFQSILDRSTLSADKDVFNYLPPEILEKIVTFLPSPDVHSLRLASRVFATLSLPERFWVSRFTEGHEFDCLPEVFATPPTSWRALFLSLHIWASDNMGMSNRKRVWPLVKDFHETLGQLKDVDCLGNIINTTFEPEALKSMPKRESLITAERYISEPATHFMGGSRVLRARSAEFPQKLKIMLMSVSFVDTPDGEYISGLMFVGADGVFESLGYTHKSQMEHITLPEDQCVKGFEVALDVCGFRAIAAITEDGTTSSWAGDPADYPRRRLTDVQGISLIVAQFDALKLVSLSRDRMTKNLDARDNLLWHPEIPSPELFLDGVLPLDEKRSSNVPITTVFFGENDGRYIRQINSIETHIYDWCHVDRLSFEFMDDSIQRCLGDVEYDTEHSDRAPIRFPDHGSSMGHMEIDGGSGEEIESFEVQFDKGIIIGLKFTLNTNRTELLSNYDDPFDLPWTKVTPRGKRIIGMFSQGAENHWGSAQKWCWHKFLTGVLIKISPIVLPILFNLGQNMDSPNRVLVTGGSGFLGGHVVRQLLNDAETTVTIVSRHPKMPADVADESRVSLHATDLTIPSQIDQVFEKFRPHAVIHTASPSYVDTPANLIKANIDGTKALLKAASASADTRAFVFTSSDSAVVPTQDPLSEEDSVLYDETNAPNAYAINIWRIRHNFVRQLVQSIRRKEHNMQVGNDTKAFEFLYVKKAAEAHILAMRALMDSEKREMAGGQAFFISDGRPHKFFDFSRKLYAAAGYPVALEEVTKIPFFVMQAMASTAEWVYWIMTLGYIKPDQDEVVRKTMEWAIEAL</sequence>
<dbReference type="GO" id="GO:0009166">
    <property type="term" value="P:nucleotide catabolic process"/>
    <property type="evidence" value="ECO:0007669"/>
    <property type="project" value="TreeGrafter"/>
</dbReference>
<dbReference type="Gene3D" id="3.40.50.720">
    <property type="entry name" value="NAD(P)-binding Rossmann-like Domain"/>
    <property type="match status" value="1"/>
</dbReference>
<dbReference type="GO" id="GO:0008252">
    <property type="term" value="F:nucleotidase activity"/>
    <property type="evidence" value="ECO:0007669"/>
    <property type="project" value="TreeGrafter"/>
</dbReference>
<dbReference type="InterPro" id="IPR036047">
    <property type="entry name" value="F-box-like_dom_sf"/>
</dbReference>
<dbReference type="InterPro" id="IPR036412">
    <property type="entry name" value="HAD-like_sf"/>
</dbReference>
<dbReference type="PANTHER" id="PTHR47438:SF1">
    <property type="entry name" value="PHOSPHATE METABOLISM PROTEIN 8-RELATED"/>
    <property type="match status" value="1"/>
</dbReference>
<protein>
    <submittedName>
        <fullName evidence="2">C-3 sterol dehydrogenase</fullName>
    </submittedName>
</protein>
<dbReference type="EMBL" id="JAAQPF010000092">
    <property type="protein sequence ID" value="KAF5716490.1"/>
    <property type="molecule type" value="Genomic_DNA"/>
</dbReference>
<evidence type="ECO:0000313" key="2">
    <source>
        <dbReference type="EMBL" id="KAF5716490.1"/>
    </source>
</evidence>
<feature type="domain" description="F-box" evidence="1">
    <location>
        <begin position="377"/>
        <end position="423"/>
    </location>
</feature>
<dbReference type="InterPro" id="IPR056021">
    <property type="entry name" value="DUF7600"/>
</dbReference>
<dbReference type="InterPro" id="IPR002225">
    <property type="entry name" value="3Beta_OHSteriod_DH/Estase"/>
</dbReference>
<dbReference type="InterPro" id="IPR001810">
    <property type="entry name" value="F-box_dom"/>
</dbReference>
<dbReference type="InterPro" id="IPR001509">
    <property type="entry name" value="Epimerase_deHydtase"/>
</dbReference>
<dbReference type="PROSITE" id="PS50181">
    <property type="entry name" value="FBOX"/>
    <property type="match status" value="1"/>
</dbReference>
<proteinExistence type="predicted"/>
<dbReference type="InterPro" id="IPR023214">
    <property type="entry name" value="HAD_sf"/>
</dbReference>
<dbReference type="Pfam" id="PF24539">
    <property type="entry name" value="DUF7600"/>
    <property type="match status" value="1"/>
</dbReference>